<comment type="catalytic activity">
    <reaction evidence="2">
        <text>L-glutamyl-[protein] + S-adenosyl-L-methionine = [protein]-L-glutamate 5-O-methyl ester + S-adenosyl-L-homocysteine</text>
        <dbReference type="Rhea" id="RHEA:24452"/>
        <dbReference type="Rhea" id="RHEA-COMP:10208"/>
        <dbReference type="Rhea" id="RHEA-COMP:10311"/>
        <dbReference type="ChEBI" id="CHEBI:29973"/>
        <dbReference type="ChEBI" id="CHEBI:57856"/>
        <dbReference type="ChEBI" id="CHEBI:59789"/>
        <dbReference type="ChEBI" id="CHEBI:82795"/>
        <dbReference type="EC" id="2.1.1.80"/>
    </reaction>
</comment>
<evidence type="ECO:0000256" key="1">
    <source>
        <dbReference type="ARBA" id="ARBA00000085"/>
    </source>
</evidence>
<reference evidence="15 16" key="1">
    <citation type="submission" date="2016-10" db="EMBL/GenBank/DDBJ databases">
        <authorList>
            <person name="de Groot N.N."/>
        </authorList>
    </citation>
    <scope>NUCLEOTIDE SEQUENCE [LARGE SCALE GENOMIC DNA]</scope>
    <source>
        <strain evidence="15 16">DSM 527</strain>
    </source>
</reference>
<dbReference type="GO" id="GO:0005737">
    <property type="term" value="C:cytoplasm"/>
    <property type="evidence" value="ECO:0007669"/>
    <property type="project" value="InterPro"/>
</dbReference>
<keyword evidence="7" id="KW-0418">Kinase</keyword>
<dbReference type="SMART" id="SM00086">
    <property type="entry name" value="PAC"/>
    <property type="match status" value="3"/>
</dbReference>
<feature type="active site" evidence="8">
    <location>
        <position position="132"/>
    </location>
</feature>
<feature type="coiled-coil region" evidence="9">
    <location>
        <begin position="1118"/>
        <end position="1152"/>
    </location>
</feature>
<feature type="domain" description="PAC" evidence="12">
    <location>
        <begin position="1071"/>
        <end position="1123"/>
    </location>
</feature>
<feature type="domain" description="PAC" evidence="12">
    <location>
        <begin position="945"/>
        <end position="997"/>
    </location>
</feature>
<evidence type="ECO:0000256" key="7">
    <source>
        <dbReference type="ARBA" id="ARBA00022777"/>
    </source>
</evidence>
<evidence type="ECO:0000256" key="3">
    <source>
        <dbReference type="ARBA" id="ARBA00022553"/>
    </source>
</evidence>
<dbReference type="InterPro" id="IPR050903">
    <property type="entry name" value="Bact_Chemotaxis_MeTrfase"/>
</dbReference>
<dbReference type="PANTHER" id="PTHR24422">
    <property type="entry name" value="CHEMOTAXIS PROTEIN METHYLTRANSFERASE"/>
    <property type="match status" value="1"/>
</dbReference>
<keyword evidence="8" id="KW-0378">Hydrolase</keyword>
<dbReference type="NCBIfam" id="TIGR00229">
    <property type="entry name" value="sensory_box"/>
    <property type="match status" value="2"/>
</dbReference>
<dbReference type="SMART" id="SM00138">
    <property type="entry name" value="MeTrc"/>
    <property type="match status" value="1"/>
</dbReference>
<dbReference type="Pfam" id="PF00512">
    <property type="entry name" value="HisKA"/>
    <property type="match status" value="1"/>
</dbReference>
<dbReference type="FunFam" id="3.30.565.10:FF:000006">
    <property type="entry name" value="Sensor histidine kinase WalK"/>
    <property type="match status" value="1"/>
</dbReference>
<dbReference type="SMART" id="SM00091">
    <property type="entry name" value="PAS"/>
    <property type="match status" value="3"/>
</dbReference>
<feature type="active site" evidence="8">
    <location>
        <position position="13"/>
    </location>
</feature>
<keyword evidence="8" id="KW-0145">Chemotaxis</keyword>
<dbReference type="InterPro" id="IPR035965">
    <property type="entry name" value="PAS-like_dom_sf"/>
</dbReference>
<dbReference type="InterPro" id="IPR013655">
    <property type="entry name" value="PAS_fold_3"/>
</dbReference>
<feature type="coiled-coil region" evidence="9">
    <location>
        <begin position="233"/>
        <end position="263"/>
    </location>
</feature>
<dbReference type="PANTHER" id="PTHR24422:SF27">
    <property type="entry name" value="PROTEIN-GLUTAMATE O-METHYLTRANSFERASE"/>
    <property type="match status" value="1"/>
</dbReference>
<dbReference type="InterPro" id="IPR036804">
    <property type="entry name" value="CheR_N_sf"/>
</dbReference>
<dbReference type="PROSITE" id="PS50113">
    <property type="entry name" value="PAC"/>
    <property type="match status" value="3"/>
</dbReference>
<dbReference type="PROSITE" id="PS50123">
    <property type="entry name" value="CHER"/>
    <property type="match status" value="1"/>
</dbReference>
<gene>
    <name evidence="15" type="ORF">SAMN04488121_101371</name>
</gene>
<feature type="domain" description="PAS" evidence="11">
    <location>
        <begin position="998"/>
        <end position="1068"/>
    </location>
</feature>
<dbReference type="PROSITE" id="PS50112">
    <property type="entry name" value="PAS"/>
    <property type="match status" value="2"/>
</dbReference>
<dbReference type="Pfam" id="PF01739">
    <property type="entry name" value="CheR"/>
    <property type="match status" value="1"/>
</dbReference>
<dbReference type="Pfam" id="PF13596">
    <property type="entry name" value="PAS_10"/>
    <property type="match status" value="1"/>
</dbReference>
<evidence type="ECO:0000256" key="5">
    <source>
        <dbReference type="ARBA" id="ARBA00022679"/>
    </source>
</evidence>
<dbReference type="SMART" id="SM00388">
    <property type="entry name" value="HisKA"/>
    <property type="match status" value="1"/>
</dbReference>
<feature type="domain" description="CheB-type methylesterase" evidence="13">
    <location>
        <begin position="1"/>
        <end position="190"/>
    </location>
</feature>
<dbReference type="Proteomes" id="UP000199045">
    <property type="component" value="Unassembled WGS sequence"/>
</dbReference>
<dbReference type="InterPro" id="IPR000014">
    <property type="entry name" value="PAS"/>
</dbReference>
<dbReference type="Pfam" id="PF02518">
    <property type="entry name" value="HATPase_c"/>
    <property type="match status" value="1"/>
</dbReference>
<dbReference type="SUPFAM" id="SSF55785">
    <property type="entry name" value="PYP-like sensor domain (PAS domain)"/>
    <property type="match status" value="3"/>
</dbReference>
<dbReference type="Gene3D" id="3.40.50.180">
    <property type="entry name" value="Methylesterase CheB, C-terminal domain"/>
    <property type="match status" value="1"/>
</dbReference>
<dbReference type="Gene3D" id="1.10.155.10">
    <property type="entry name" value="Chemotaxis receptor methyltransferase CheR, N-terminal domain"/>
    <property type="match status" value="1"/>
</dbReference>
<dbReference type="STRING" id="104663.SAMN04488121_101371"/>
<dbReference type="GO" id="GO:0008983">
    <property type="term" value="F:protein-glutamate O-methyltransferase activity"/>
    <property type="evidence" value="ECO:0007669"/>
    <property type="project" value="UniProtKB-EC"/>
</dbReference>
<dbReference type="InterPro" id="IPR005467">
    <property type="entry name" value="His_kinase_dom"/>
</dbReference>
<dbReference type="InterPro" id="IPR022642">
    <property type="entry name" value="CheR_C"/>
</dbReference>
<dbReference type="SUPFAM" id="SSF55874">
    <property type="entry name" value="ATPase domain of HSP90 chaperone/DNA topoisomerase II/histidine kinase"/>
    <property type="match status" value="1"/>
</dbReference>
<dbReference type="RefSeq" id="WP_089828527.1">
    <property type="nucleotide sequence ID" value="NZ_FNBN01000001.1"/>
</dbReference>
<keyword evidence="3" id="KW-0597">Phosphoprotein</keyword>
<dbReference type="Gene3D" id="3.30.450.20">
    <property type="entry name" value="PAS domain"/>
    <property type="match status" value="3"/>
</dbReference>
<feature type="domain" description="Histidine kinase" evidence="10">
    <location>
        <begin position="1152"/>
        <end position="1377"/>
    </location>
</feature>
<dbReference type="InterPro" id="IPR029063">
    <property type="entry name" value="SAM-dependent_MTases_sf"/>
</dbReference>
<accession>A0A1G7H9D7</accession>
<dbReference type="InterPro" id="IPR001610">
    <property type="entry name" value="PAC"/>
</dbReference>
<dbReference type="SUPFAM" id="SSF52738">
    <property type="entry name" value="Methylesterase CheB, C-terminal domain"/>
    <property type="match status" value="1"/>
</dbReference>
<dbReference type="SMART" id="SM00387">
    <property type="entry name" value="HATPase_c"/>
    <property type="match status" value="1"/>
</dbReference>
<dbReference type="SUPFAM" id="SSF53335">
    <property type="entry name" value="S-adenosyl-L-methionine-dependent methyltransferases"/>
    <property type="match status" value="1"/>
</dbReference>
<dbReference type="SUPFAM" id="SSF47757">
    <property type="entry name" value="Chemotaxis receptor methyltransferase CheR, N-terminal domain"/>
    <property type="match status" value="1"/>
</dbReference>
<dbReference type="GO" id="GO:0000155">
    <property type="term" value="F:phosphorelay sensor kinase activity"/>
    <property type="evidence" value="ECO:0007669"/>
    <property type="project" value="InterPro"/>
</dbReference>
<dbReference type="InterPro" id="IPR003661">
    <property type="entry name" value="HisK_dim/P_dom"/>
</dbReference>
<evidence type="ECO:0000256" key="2">
    <source>
        <dbReference type="ARBA" id="ARBA00001541"/>
    </source>
</evidence>
<dbReference type="InterPro" id="IPR000780">
    <property type="entry name" value="CheR_MeTrfase"/>
</dbReference>
<evidence type="ECO:0000313" key="15">
    <source>
        <dbReference type="EMBL" id="SDE97077.1"/>
    </source>
</evidence>
<dbReference type="GO" id="GO:0032259">
    <property type="term" value="P:methylation"/>
    <property type="evidence" value="ECO:0007669"/>
    <property type="project" value="UniProtKB-KW"/>
</dbReference>
<keyword evidence="9" id="KW-0175">Coiled coil</keyword>
<dbReference type="Pfam" id="PF08447">
    <property type="entry name" value="PAS_3"/>
    <property type="match status" value="2"/>
</dbReference>
<dbReference type="CDD" id="cd00130">
    <property type="entry name" value="PAS"/>
    <property type="match status" value="2"/>
</dbReference>
<dbReference type="FunFam" id="3.30.450.20:FF:000099">
    <property type="entry name" value="Sensory box sensor histidine kinase"/>
    <property type="match status" value="1"/>
</dbReference>
<proteinExistence type="predicted"/>
<keyword evidence="5" id="KW-0808">Transferase</keyword>
<evidence type="ECO:0000259" key="12">
    <source>
        <dbReference type="PROSITE" id="PS50113"/>
    </source>
</evidence>
<dbReference type="InterPro" id="IPR000673">
    <property type="entry name" value="Sig_transdc_resp-reg_Me-estase"/>
</dbReference>
<dbReference type="CDD" id="cd00082">
    <property type="entry name" value="HisKA"/>
    <property type="match status" value="1"/>
</dbReference>
<dbReference type="PROSITE" id="PS50122">
    <property type="entry name" value="CHEB"/>
    <property type="match status" value="1"/>
</dbReference>
<evidence type="ECO:0000313" key="16">
    <source>
        <dbReference type="Proteomes" id="UP000199045"/>
    </source>
</evidence>
<dbReference type="Pfam" id="PF01339">
    <property type="entry name" value="CheB_methylest"/>
    <property type="match status" value="1"/>
</dbReference>
<feature type="domain" description="CheR-type methyltransferase" evidence="14">
    <location>
        <begin position="199"/>
        <end position="443"/>
    </location>
</feature>
<sequence>MKKANYIIAIGASAGGLEAIHEFFDNMPEYGNLSFVIIQHLSPDYKSLLVELVSKHTKMRVREVEEDMLLENDCVYVIPNNKQIIIEQGRLQLVQKPAEKAPNTAIDTFLFSLAKDKGSSAICIILSGTGTDGTKGAAAIKRAGGMVMAQDPDTAKFDGMPRSVIGSENVDYILAPEFMPSEIYNYIQDIPAEIFSGRIEEHQLTEVFQLVKQHSGQDFHHYKPPTITRRIAKRMAQSNIKELEEYLQTLRQNEEECKALAREFLIGVTSFFRDKSAFKYLKEQILSKLVEEKEEGAVLKIWVTACSSGEEAYTLAILLDQCLLEKNKWLDIKIFATDINTNAIEHAAKGVFPLTIAKDIEPALLKKYFIKEEKRYRIAPRLRKQIVFARHNILKDPPFIKNDLVTCRNMLIYMENVLQRQVLSSLHFALNTGGYLFLGPSESASMIRGGLEEVHRKWKIYRKTDDTRSTLPDNLYSPLEYIRQTRGMRTNGNGHPAMADKKMNSLLEEFREVMTEEFGFAAVYIDKAYEIQEAVGNYKKYLSLPEKKIHLNLLKMVPGDLAMVLNIKLRQVWSTGQKVVVKGVKMSTPEGLRYVNLLIKPDSGNGSGPYTLIVFNEDDERERVSAPGEIPDTHHHPTDVDEHVLALEAELNETRTNLQMAIEGLETSNEELLSSNQELLSANEELQSSNEELQSLNEELHTLNTEHQLKIKELLELNDDMDNYFRSTDIGQVFVDANLRIRKFNQAVIKMINLIPSDIGRPIHHISTNIREDSLVEDIHTVIKHKKVVEKEMVLSNGHMYLMKILPYVRQDKQTDGVVITFVDITAVKEAENQLRQNYEELIQTRESLRNLNADLEYKVLERTRELTVSEERFRLVSKATNDTVWDWNMISDTVWWSDNFYAIYGYAKGGTNSRSFWLENIHPEDRMRVKNSILRAVSSRQSQWSEGYRLRRTDGSYAHVLDRGYLMMDENGKPYRMLGSMMDVTTLRNAETLAAVNREEKLFLAESMPLILWTADSRGVVDFVNEQFISYTGKSLQQLQEEGWTNVIHRDDLVAWQEKWRQAVKNREDFSMELRIRHQEGRYDWFLHRTRVQKDIDGGSSVLVGTSTDINEQKMAAEIMERRIQERTLALQRANQELESSNAELQQYAFVASHDLKEPLRKIHMFGNMLKERHQDNMEDKAVDYLNRIINSSSRMTNLINDLLRFSRLSQVNFFEIVDLNVIIKEILSDLEVLIQEKDAKVSVSPMPVIEAVPGQLRQVFQNLLSNAFKFSRKNVQPIISMTATRIKEKRFDGEADPEGPFVCISITDNGIGFDEKYLDKIFVLFQRLHTKDQYEGTGIGLAVTRKIIDKHNGLITAHSRDKEGATFTIILPVKQDQPAG</sequence>
<evidence type="ECO:0000256" key="8">
    <source>
        <dbReference type="PROSITE-ProRule" id="PRU00050"/>
    </source>
</evidence>
<feature type="coiled-coil region" evidence="9">
    <location>
        <begin position="825"/>
        <end position="859"/>
    </location>
</feature>
<feature type="coiled-coil region" evidence="9">
    <location>
        <begin position="665"/>
        <end position="713"/>
    </location>
</feature>
<name>A0A1G7H9D7_CHIFI</name>
<dbReference type="Gene3D" id="3.40.50.150">
    <property type="entry name" value="Vaccinia Virus protein VP39"/>
    <property type="match status" value="1"/>
</dbReference>
<dbReference type="EMBL" id="FNBN01000001">
    <property type="protein sequence ID" value="SDE97077.1"/>
    <property type="molecule type" value="Genomic_DNA"/>
</dbReference>
<dbReference type="InterPro" id="IPR022641">
    <property type="entry name" value="CheR_N"/>
</dbReference>
<dbReference type="Gene3D" id="1.10.287.130">
    <property type="match status" value="1"/>
</dbReference>
<keyword evidence="6" id="KW-0949">S-adenosyl-L-methionine</keyword>
<feature type="domain" description="PAC" evidence="12">
    <location>
        <begin position="787"/>
        <end position="837"/>
    </location>
</feature>
<dbReference type="InterPro" id="IPR035909">
    <property type="entry name" value="CheB_C"/>
</dbReference>
<dbReference type="Gene3D" id="3.30.565.10">
    <property type="entry name" value="Histidine kinase-like ATPase, C-terminal domain"/>
    <property type="match status" value="1"/>
</dbReference>
<keyword evidence="4" id="KW-0489">Methyltransferase</keyword>
<dbReference type="PRINTS" id="PR00996">
    <property type="entry name" value="CHERMTFRASE"/>
</dbReference>
<dbReference type="GO" id="GO:0006935">
    <property type="term" value="P:chemotaxis"/>
    <property type="evidence" value="ECO:0007669"/>
    <property type="project" value="UniProtKB-UniRule"/>
</dbReference>
<organism evidence="15 16">
    <name type="scientific">Chitinophaga filiformis</name>
    <name type="common">Myxococcus filiformis</name>
    <name type="synonym">Flexibacter filiformis</name>
    <dbReference type="NCBI Taxonomy" id="104663"/>
    <lineage>
        <taxon>Bacteria</taxon>
        <taxon>Pseudomonadati</taxon>
        <taxon>Bacteroidota</taxon>
        <taxon>Chitinophagia</taxon>
        <taxon>Chitinophagales</taxon>
        <taxon>Chitinophagaceae</taxon>
        <taxon>Chitinophaga</taxon>
    </lineage>
</organism>
<dbReference type="CDD" id="cd16434">
    <property type="entry name" value="CheB-CheR_fusion"/>
    <property type="match status" value="1"/>
</dbReference>
<comment type="catalytic activity">
    <reaction evidence="1">
        <text>ATP + protein L-histidine = ADP + protein N-phospho-L-histidine.</text>
        <dbReference type="EC" id="2.7.13.3"/>
    </reaction>
</comment>
<dbReference type="OrthoDB" id="9816309at2"/>
<dbReference type="InterPro" id="IPR036097">
    <property type="entry name" value="HisK_dim/P_sf"/>
</dbReference>
<feature type="active site" evidence="8">
    <location>
        <position position="40"/>
    </location>
</feature>
<dbReference type="InterPro" id="IPR003594">
    <property type="entry name" value="HATPase_dom"/>
</dbReference>
<dbReference type="GO" id="GO:0000156">
    <property type="term" value="F:phosphorelay response regulator activity"/>
    <property type="evidence" value="ECO:0007669"/>
    <property type="project" value="InterPro"/>
</dbReference>
<evidence type="ECO:0000256" key="4">
    <source>
        <dbReference type="ARBA" id="ARBA00022603"/>
    </source>
</evidence>
<evidence type="ECO:0000256" key="9">
    <source>
        <dbReference type="SAM" id="Coils"/>
    </source>
</evidence>
<dbReference type="Pfam" id="PF03705">
    <property type="entry name" value="CheR_N"/>
    <property type="match status" value="1"/>
</dbReference>
<evidence type="ECO:0000256" key="6">
    <source>
        <dbReference type="ARBA" id="ARBA00022691"/>
    </source>
</evidence>
<feature type="domain" description="PAS" evidence="11">
    <location>
        <begin position="870"/>
        <end position="941"/>
    </location>
</feature>
<dbReference type="GO" id="GO:0008984">
    <property type="term" value="F:protein-glutamate methylesterase activity"/>
    <property type="evidence" value="ECO:0007669"/>
    <property type="project" value="InterPro"/>
</dbReference>
<evidence type="ECO:0000259" key="13">
    <source>
        <dbReference type="PROSITE" id="PS50122"/>
    </source>
</evidence>
<evidence type="ECO:0000259" key="11">
    <source>
        <dbReference type="PROSITE" id="PS50112"/>
    </source>
</evidence>
<dbReference type="InterPro" id="IPR036890">
    <property type="entry name" value="HATPase_C_sf"/>
</dbReference>
<evidence type="ECO:0000259" key="14">
    <source>
        <dbReference type="PROSITE" id="PS50123"/>
    </source>
</evidence>
<dbReference type="PROSITE" id="PS50109">
    <property type="entry name" value="HIS_KIN"/>
    <property type="match status" value="1"/>
</dbReference>
<evidence type="ECO:0000259" key="10">
    <source>
        <dbReference type="PROSITE" id="PS50109"/>
    </source>
</evidence>
<dbReference type="InterPro" id="IPR000700">
    <property type="entry name" value="PAS-assoc_C"/>
</dbReference>
<dbReference type="SUPFAM" id="SSF47384">
    <property type="entry name" value="Homodimeric domain of signal transducing histidine kinase"/>
    <property type="match status" value="1"/>
</dbReference>
<protein>
    <submittedName>
        <fullName evidence="15">Two-component system, chemotaxis family, CheB/CheR fusion protein</fullName>
    </submittedName>
</protein>